<evidence type="ECO:0000313" key="7">
    <source>
        <dbReference type="Proteomes" id="UP001331515"/>
    </source>
</evidence>
<evidence type="ECO:0000256" key="1">
    <source>
        <dbReference type="PROSITE-ProRule" id="PRU00076"/>
    </source>
</evidence>
<keyword evidence="3" id="KW-0472">Membrane</keyword>
<keyword evidence="1" id="KW-0245">EGF-like domain</keyword>
<name>A0AAN8HSN3_CHAGU</name>
<dbReference type="InterPro" id="IPR035914">
    <property type="entry name" value="Sperma_CUB_dom_sf"/>
</dbReference>
<feature type="compositionally biased region" description="Low complexity" evidence="2">
    <location>
        <begin position="185"/>
        <end position="204"/>
    </location>
</feature>
<dbReference type="InterPro" id="IPR000742">
    <property type="entry name" value="EGF"/>
</dbReference>
<keyword evidence="7" id="KW-1185">Reference proteome</keyword>
<sequence length="639" mass="69849">MQLHACLLLFIITTDKTLASLHPHCGGNVRVDKEPAGHINLTLPGLITDTNQSEPPSNCTWTIDVPLGVTVLLKLVWLESGSNISVQCVLNEEDKVLKSGETALLSLCDGNKASFTWTGAGHSSNAFQLFYYVQENGRNSSEDKTSPHSDLLSWSESGTSFTSTAPIGQDVVSGTEGGRGRLYEGLEQSYGPQSASSPSSQDQGLLRPTSPLQGLTVAGRGDRETLPLPEEEPNNGADTSGAAHLADGKISARERTHPYFEQALSTDTLSTTSRTPKFYIVPDQPAAIKVESIELLLQILVEDSRSAFTSGLEEDTAAWVDPYLRKAPGFSRLLGVWSSGHAVQSVVEFETSGALQWLGMRGPSSLLERTGLSEALSEGRSFRSSKITNITLGGLQAVLQSATFDYCHHHGICTHHPGQLPVCRCLVGVDFWYMGQRCDLRMTRARLVGACLAILFVMVTMIGILALVAVRRYRAILIQAKVDQTRSSYRRFNHFDELSGRFWLRSWAGSADSLDNPAFTRSNELLHLRALDRPCCYHDDTLSLASTSASHGTRINTIYPHSSQYGWRGSEMSMGDGVLDSGKASDLSVCSWPVEPIQWTPFPLLQQLASHRTPTVRVSRPRSYCEGMELVDLGKSWTA</sequence>
<proteinExistence type="predicted"/>
<dbReference type="PROSITE" id="PS50026">
    <property type="entry name" value="EGF_3"/>
    <property type="match status" value="1"/>
</dbReference>
<keyword evidence="4" id="KW-0732">Signal</keyword>
<feature type="signal peptide" evidence="4">
    <location>
        <begin position="1"/>
        <end position="19"/>
    </location>
</feature>
<comment type="caution">
    <text evidence="1">Lacks conserved residue(s) required for the propagation of feature annotation.</text>
</comment>
<feature type="region of interest" description="Disordered" evidence="2">
    <location>
        <begin position="138"/>
        <end position="243"/>
    </location>
</feature>
<feature type="domain" description="EGF-like" evidence="5">
    <location>
        <begin position="398"/>
        <end position="439"/>
    </location>
</feature>
<gene>
    <name evidence="6" type="ORF">CgunFtcFv8_021943</name>
</gene>
<dbReference type="EMBL" id="JAURVH010001519">
    <property type="protein sequence ID" value="KAK5926363.1"/>
    <property type="molecule type" value="Genomic_DNA"/>
</dbReference>
<accession>A0AAN8HSN3</accession>
<keyword evidence="3" id="KW-0812">Transmembrane</keyword>
<evidence type="ECO:0000259" key="5">
    <source>
        <dbReference type="PROSITE" id="PS50026"/>
    </source>
</evidence>
<protein>
    <recommendedName>
        <fullName evidence="5">EGF-like domain-containing protein</fullName>
    </recommendedName>
</protein>
<reference evidence="6 7" key="1">
    <citation type="journal article" date="2023" name="Mol. Biol. Evol.">
        <title>Genomics of Secondarily Temperate Adaptation in the Only Non-Antarctic Icefish.</title>
        <authorList>
            <person name="Rivera-Colon A.G."/>
            <person name="Rayamajhi N."/>
            <person name="Minhas B.F."/>
            <person name="Madrigal G."/>
            <person name="Bilyk K.T."/>
            <person name="Yoon V."/>
            <person name="Hune M."/>
            <person name="Gregory S."/>
            <person name="Cheng C.H.C."/>
            <person name="Catchen J.M."/>
        </authorList>
    </citation>
    <scope>NUCLEOTIDE SEQUENCE [LARGE SCALE GENOMIC DNA]</scope>
    <source>
        <tissue evidence="6">White muscle</tissue>
    </source>
</reference>
<organism evidence="6 7">
    <name type="scientific">Champsocephalus gunnari</name>
    <name type="common">Mackerel icefish</name>
    <dbReference type="NCBI Taxonomy" id="52237"/>
    <lineage>
        <taxon>Eukaryota</taxon>
        <taxon>Metazoa</taxon>
        <taxon>Chordata</taxon>
        <taxon>Craniata</taxon>
        <taxon>Vertebrata</taxon>
        <taxon>Euteleostomi</taxon>
        <taxon>Actinopterygii</taxon>
        <taxon>Neopterygii</taxon>
        <taxon>Teleostei</taxon>
        <taxon>Neoteleostei</taxon>
        <taxon>Acanthomorphata</taxon>
        <taxon>Eupercaria</taxon>
        <taxon>Perciformes</taxon>
        <taxon>Notothenioidei</taxon>
        <taxon>Channichthyidae</taxon>
        <taxon>Champsocephalus</taxon>
    </lineage>
</organism>
<dbReference type="AlphaFoldDB" id="A0AAN8HSN3"/>
<dbReference type="Proteomes" id="UP001331515">
    <property type="component" value="Unassembled WGS sequence"/>
</dbReference>
<evidence type="ECO:0000313" key="6">
    <source>
        <dbReference type="EMBL" id="KAK5926363.1"/>
    </source>
</evidence>
<feature type="chain" id="PRO_5042867830" description="EGF-like domain-containing protein" evidence="4">
    <location>
        <begin position="20"/>
        <end position="639"/>
    </location>
</feature>
<evidence type="ECO:0000256" key="4">
    <source>
        <dbReference type="SAM" id="SignalP"/>
    </source>
</evidence>
<evidence type="ECO:0000256" key="3">
    <source>
        <dbReference type="SAM" id="Phobius"/>
    </source>
</evidence>
<feature type="transmembrane region" description="Helical" evidence="3">
    <location>
        <begin position="447"/>
        <end position="470"/>
    </location>
</feature>
<comment type="caution">
    <text evidence="6">The sequence shown here is derived from an EMBL/GenBank/DDBJ whole genome shotgun (WGS) entry which is preliminary data.</text>
</comment>
<dbReference type="SUPFAM" id="SSF49854">
    <property type="entry name" value="Spermadhesin, CUB domain"/>
    <property type="match status" value="1"/>
</dbReference>
<evidence type="ECO:0000256" key="2">
    <source>
        <dbReference type="SAM" id="MobiDB-lite"/>
    </source>
</evidence>
<keyword evidence="3" id="KW-1133">Transmembrane helix</keyword>
<feature type="compositionally biased region" description="Polar residues" evidence="2">
    <location>
        <begin position="152"/>
        <end position="166"/>
    </location>
</feature>